<keyword evidence="2" id="KW-1185">Reference proteome</keyword>
<dbReference type="EMBL" id="CP029145">
    <property type="protein sequence ID" value="AWM34105.1"/>
    <property type="molecule type" value="Genomic_DNA"/>
</dbReference>
<proteinExistence type="predicted"/>
<name>A0A2Z3GSR4_9BACT</name>
<dbReference type="Proteomes" id="UP000245999">
    <property type="component" value="Chromosome"/>
</dbReference>
<dbReference type="RefSeq" id="WP_109657152.1">
    <property type="nucleotide sequence ID" value="NZ_CP029145.1"/>
</dbReference>
<reference evidence="2" key="1">
    <citation type="submission" date="2018-04" db="EMBL/GenBank/DDBJ databases">
        <title>Complete genome of Antarctic heterotrophic bacterium Hymenobacter nivis.</title>
        <authorList>
            <person name="Terashima M."/>
        </authorList>
    </citation>
    <scope>NUCLEOTIDE SEQUENCE [LARGE SCALE GENOMIC DNA]</scope>
    <source>
        <strain evidence="2">NBRC 111535</strain>
    </source>
</reference>
<accession>A0A2Z3GSR4</accession>
<evidence type="ECO:0000313" key="2">
    <source>
        <dbReference type="Proteomes" id="UP000245999"/>
    </source>
</evidence>
<gene>
    <name evidence="1" type="ORF">DDQ68_15720</name>
</gene>
<dbReference type="KEGG" id="hnv:DDQ68_15720"/>
<dbReference type="AlphaFoldDB" id="A0A2Z3GSR4"/>
<protein>
    <submittedName>
        <fullName evidence="1">Uncharacterized protein</fullName>
    </submittedName>
</protein>
<dbReference type="OrthoDB" id="978101at2"/>
<organism evidence="1 2">
    <name type="scientific">Hymenobacter nivis</name>
    <dbReference type="NCBI Taxonomy" id="1850093"/>
    <lineage>
        <taxon>Bacteria</taxon>
        <taxon>Pseudomonadati</taxon>
        <taxon>Bacteroidota</taxon>
        <taxon>Cytophagia</taxon>
        <taxon>Cytophagales</taxon>
        <taxon>Hymenobacteraceae</taxon>
        <taxon>Hymenobacter</taxon>
    </lineage>
</organism>
<sequence>MLLSLVFALLLLNPGLLYANRTATAHYVIYHNRPLDPALLPRVEQARALVQRSNWFDPALRLNICLNDGSRYPGLVEKLQGPAFAWGFYRNVVLSGAANPMPNYLLLNGYRWNLVQLLAHEATHCYQVRRLGFWHSNPVAHYPPWKWEGYAEYVARRGPNYPPLRQQIQQLTQAEQATPHEWGITLADSTSTSREYVNYLILTTYCLDVKKMTYQQLLADTTSEQTIQRQMASWYQQEESSALVN</sequence>
<evidence type="ECO:0000313" key="1">
    <source>
        <dbReference type="EMBL" id="AWM34105.1"/>
    </source>
</evidence>